<dbReference type="PANTHER" id="PTHR19303:SF74">
    <property type="entry name" value="POGO TRANSPOSABLE ELEMENT WITH KRAB DOMAIN"/>
    <property type="match status" value="1"/>
</dbReference>
<dbReference type="EMBL" id="CAVLGL010000024">
    <property type="protein sequence ID" value="CAK1581202.1"/>
    <property type="molecule type" value="Genomic_DNA"/>
</dbReference>
<dbReference type="PANTHER" id="PTHR19303">
    <property type="entry name" value="TRANSPOSON"/>
    <property type="match status" value="1"/>
</dbReference>
<dbReference type="Gene3D" id="1.10.10.60">
    <property type="entry name" value="Homeodomain-like"/>
    <property type="match status" value="1"/>
</dbReference>
<dbReference type="AlphaFoldDB" id="A0AAV1KGG6"/>
<dbReference type="SUPFAM" id="SSF46689">
    <property type="entry name" value="Homeodomain-like"/>
    <property type="match status" value="1"/>
</dbReference>
<protein>
    <recommendedName>
        <fullName evidence="3">DDE-1 domain-containing protein</fullName>
    </recommendedName>
</protein>
<evidence type="ECO:0000259" key="3">
    <source>
        <dbReference type="Pfam" id="PF03184"/>
    </source>
</evidence>
<sequence length="664" mass="76574">MVRSYKRKTTPTYDLETLKKAVDEVKTDKINSYQAAKKYNIPRMTICDRVNNKKGIVKESRGPPTVIDRENELKLANGLRVMEKYGFGLTSKETLDLVAVHVSENNYKTPFKNNRPGYDWFAAFKKRHNLSLKRPQAVEMSRKVTCDPFIVNEYFDTLDGVLSELNLKGRPDKIWNLDESSFGKDPERTKVVGARGCASTRTIASSGKDNVTILFTVNAIGDKLPPLIIHRGKNTWDQWLSDKGFENTSYAATKNGWIDTKVFEKYMLNTVLPRLSEDPPALLICDGLSTHIQLKILEEAQKRGVTIIKLPSHASHLLQPLDLSVFKSMKNTWDAKLVHWQRLNVGNKLPKDEFSRLLGEVWRELDTKIIRNGFKKGGIYPFDRNVVADEKFDPESLKRFREHKTIPKQIQTLKKLSLAAVTQELSISKNPIAASSKLVLPNQEMKFDKSNDSKVIRIIEDRILAPSERVSFETLLLQTIKKSDSTIKLKKTKIARGCEIITREQFIDKKRYEEKIKQEKERTAIKIPKTKNIKKKLDQNRKRNCIKLQQQDETDESKDIKKKPCSKSLSKQKPNKNVKKKAKKQKKCFDYDEESESELDISFAEVSGSAELSDEDFDTYRENFLAEIKKVKNDDDIIMFLEKPDISRRGHITFKENFKMYNIQ</sequence>
<accession>A0AAV1KGG6</accession>
<dbReference type="GO" id="GO:0003677">
    <property type="term" value="F:DNA binding"/>
    <property type="evidence" value="ECO:0007669"/>
    <property type="project" value="TreeGrafter"/>
</dbReference>
<reference evidence="4 5" key="1">
    <citation type="submission" date="2023-11" db="EMBL/GenBank/DDBJ databases">
        <authorList>
            <person name="Hedman E."/>
            <person name="Englund M."/>
            <person name="Stromberg M."/>
            <person name="Nyberg Akerstrom W."/>
            <person name="Nylinder S."/>
            <person name="Jareborg N."/>
            <person name="Kallberg Y."/>
            <person name="Kronander E."/>
        </authorList>
    </citation>
    <scope>NUCLEOTIDE SEQUENCE [LARGE SCALE GENOMIC DNA]</scope>
</reference>
<comment type="subcellular location">
    <subcellularLocation>
        <location evidence="1">Nucleus</location>
    </subcellularLocation>
</comment>
<comment type="caution">
    <text evidence="4">The sequence shown here is derived from an EMBL/GenBank/DDBJ whole genome shotgun (WGS) entry which is preliminary data.</text>
</comment>
<keyword evidence="5" id="KW-1185">Reference proteome</keyword>
<dbReference type="InterPro" id="IPR036397">
    <property type="entry name" value="RNaseH_sf"/>
</dbReference>
<dbReference type="InterPro" id="IPR004875">
    <property type="entry name" value="DDE_SF_endonuclease_dom"/>
</dbReference>
<dbReference type="Proteomes" id="UP001314205">
    <property type="component" value="Unassembled WGS sequence"/>
</dbReference>
<dbReference type="Gene3D" id="3.30.420.10">
    <property type="entry name" value="Ribonuclease H-like superfamily/Ribonuclease H"/>
    <property type="match status" value="1"/>
</dbReference>
<dbReference type="Pfam" id="PF03184">
    <property type="entry name" value="DDE_1"/>
    <property type="match status" value="1"/>
</dbReference>
<organism evidence="4 5">
    <name type="scientific">Parnassius mnemosyne</name>
    <name type="common">clouded apollo</name>
    <dbReference type="NCBI Taxonomy" id="213953"/>
    <lineage>
        <taxon>Eukaryota</taxon>
        <taxon>Metazoa</taxon>
        <taxon>Ecdysozoa</taxon>
        <taxon>Arthropoda</taxon>
        <taxon>Hexapoda</taxon>
        <taxon>Insecta</taxon>
        <taxon>Pterygota</taxon>
        <taxon>Neoptera</taxon>
        <taxon>Endopterygota</taxon>
        <taxon>Lepidoptera</taxon>
        <taxon>Glossata</taxon>
        <taxon>Ditrysia</taxon>
        <taxon>Papilionoidea</taxon>
        <taxon>Papilionidae</taxon>
        <taxon>Parnassiinae</taxon>
        <taxon>Parnassini</taxon>
        <taxon>Parnassius</taxon>
        <taxon>Driopa</taxon>
    </lineage>
</organism>
<dbReference type="GO" id="GO:0005634">
    <property type="term" value="C:nucleus"/>
    <property type="evidence" value="ECO:0007669"/>
    <property type="project" value="UniProtKB-SubCell"/>
</dbReference>
<feature type="region of interest" description="Disordered" evidence="2">
    <location>
        <begin position="548"/>
        <end position="581"/>
    </location>
</feature>
<evidence type="ECO:0000313" key="5">
    <source>
        <dbReference type="Proteomes" id="UP001314205"/>
    </source>
</evidence>
<dbReference type="InterPro" id="IPR050863">
    <property type="entry name" value="CenT-Element_Derived"/>
</dbReference>
<name>A0AAV1KGG6_9NEOP</name>
<gene>
    <name evidence="4" type="ORF">PARMNEM_LOCUS2894</name>
</gene>
<evidence type="ECO:0000256" key="2">
    <source>
        <dbReference type="SAM" id="MobiDB-lite"/>
    </source>
</evidence>
<evidence type="ECO:0000256" key="1">
    <source>
        <dbReference type="ARBA" id="ARBA00004123"/>
    </source>
</evidence>
<feature type="domain" description="DDE-1" evidence="3">
    <location>
        <begin position="209"/>
        <end position="374"/>
    </location>
</feature>
<proteinExistence type="predicted"/>
<dbReference type="InterPro" id="IPR009057">
    <property type="entry name" value="Homeodomain-like_sf"/>
</dbReference>
<evidence type="ECO:0000313" key="4">
    <source>
        <dbReference type="EMBL" id="CAK1581202.1"/>
    </source>
</evidence>